<dbReference type="InterPro" id="IPR027417">
    <property type="entry name" value="P-loop_NTPase"/>
</dbReference>
<name>A0A372MEH7_9SPIR</name>
<proteinExistence type="predicted"/>
<protein>
    <recommendedName>
        <fullName evidence="1">Magnesium chelatase ChlI-like catalytic domain-containing protein</fullName>
    </recommendedName>
</protein>
<feature type="domain" description="Magnesium chelatase ChlI-like catalytic" evidence="1">
    <location>
        <begin position="180"/>
        <end position="357"/>
    </location>
</feature>
<keyword evidence="3" id="KW-1185">Reference proteome</keyword>
<sequence>MQIYGYQRTGFTGTLLRVQVATTTSSFTIHGISEAKASRLKQELRAYYQGPLPRLSIQVPPHASIDNIIAPVLLAMLCIEKNLMALSSHSILLYGTIDLSGTLTSPPPLEKELTQLCTEAGIALILSGENISPIHEYCIPCPSIASALSQLWRFALRHPGHEAPNRMASKEHTLKGDPFSGILGLYEAKQALCYAVAGELPLLFYGPPGSGKSLLLNRTKQLLPPLKGERAQEVWAIHGRKKIESPLLRLETGMSQQRLLSGNPPWASLAHGGALLVDELSDQKPKVRTALSQLLDTCKIGDYPLQCTLVAAMNGCRCANLGNPNGICRCTNAQIDQFWGQVGWPLLDRFAIAIALEPEPLLAGSVQAFHVDMEAMEHVRSLQSVRKQEGIAHLFPRYSKVMAHTQRSLRRAKLCCTLAQVIADWEGKEEVTLEIMEQAYSLYLLPKDRHYH</sequence>
<dbReference type="InterPro" id="IPR050764">
    <property type="entry name" value="CbbQ/NirQ/NorQ/GpvN"/>
</dbReference>
<accession>A0A372MEH7</accession>
<dbReference type="RefSeq" id="WP_117331121.1">
    <property type="nucleotide sequence ID" value="NZ_QUWK01000012.1"/>
</dbReference>
<dbReference type="InterPro" id="IPR000523">
    <property type="entry name" value="Mg_chelatse_chII-like_cat_dom"/>
</dbReference>
<organism evidence="2 3">
    <name type="scientific">Sphaerochaeta halotolerans</name>
    <dbReference type="NCBI Taxonomy" id="2293840"/>
    <lineage>
        <taxon>Bacteria</taxon>
        <taxon>Pseudomonadati</taxon>
        <taxon>Spirochaetota</taxon>
        <taxon>Spirochaetia</taxon>
        <taxon>Spirochaetales</taxon>
        <taxon>Sphaerochaetaceae</taxon>
        <taxon>Sphaerochaeta</taxon>
    </lineage>
</organism>
<reference evidence="2 3" key="2">
    <citation type="submission" date="2018-09" db="EMBL/GenBank/DDBJ databases">
        <title>Genome of Sphaerochaeta halotolerans strain 4-11.</title>
        <authorList>
            <person name="Nazina T.N."/>
            <person name="Sokolova D.S."/>
        </authorList>
    </citation>
    <scope>NUCLEOTIDE SEQUENCE [LARGE SCALE GENOMIC DNA]</scope>
    <source>
        <strain evidence="2 3">4-11</strain>
    </source>
</reference>
<dbReference type="AlphaFoldDB" id="A0A372MEH7"/>
<evidence type="ECO:0000259" key="1">
    <source>
        <dbReference type="Pfam" id="PF01078"/>
    </source>
</evidence>
<evidence type="ECO:0000313" key="2">
    <source>
        <dbReference type="EMBL" id="RFU94181.1"/>
    </source>
</evidence>
<dbReference type="PANTHER" id="PTHR42759">
    <property type="entry name" value="MOXR FAMILY PROTEIN"/>
    <property type="match status" value="1"/>
</dbReference>
<dbReference type="Gene3D" id="3.40.50.300">
    <property type="entry name" value="P-loop containing nucleotide triphosphate hydrolases"/>
    <property type="match status" value="1"/>
</dbReference>
<dbReference type="Proteomes" id="UP000264002">
    <property type="component" value="Unassembled WGS sequence"/>
</dbReference>
<dbReference type="SUPFAM" id="SSF52540">
    <property type="entry name" value="P-loop containing nucleoside triphosphate hydrolases"/>
    <property type="match status" value="1"/>
</dbReference>
<comment type="caution">
    <text evidence="2">The sequence shown here is derived from an EMBL/GenBank/DDBJ whole genome shotgun (WGS) entry which is preliminary data.</text>
</comment>
<dbReference type="GO" id="GO:0005524">
    <property type="term" value="F:ATP binding"/>
    <property type="evidence" value="ECO:0007669"/>
    <property type="project" value="InterPro"/>
</dbReference>
<gene>
    <name evidence="2" type="ORF">DYP60_11320</name>
</gene>
<dbReference type="PANTHER" id="PTHR42759:SF1">
    <property type="entry name" value="MAGNESIUM-CHELATASE SUBUNIT CHLD"/>
    <property type="match status" value="1"/>
</dbReference>
<dbReference type="Pfam" id="PF01078">
    <property type="entry name" value="Mg_chelatase"/>
    <property type="match status" value="1"/>
</dbReference>
<dbReference type="EMBL" id="QUWK01000012">
    <property type="protein sequence ID" value="RFU94181.1"/>
    <property type="molecule type" value="Genomic_DNA"/>
</dbReference>
<reference evidence="3" key="1">
    <citation type="submission" date="2018-08" db="EMBL/GenBank/DDBJ databases">
        <authorList>
            <person name="Grouzdev D.S."/>
            <person name="Krutkina M.S."/>
        </authorList>
    </citation>
    <scope>NUCLEOTIDE SEQUENCE [LARGE SCALE GENOMIC DNA]</scope>
    <source>
        <strain evidence="3">4-11</strain>
    </source>
</reference>
<evidence type="ECO:0000313" key="3">
    <source>
        <dbReference type="Proteomes" id="UP000264002"/>
    </source>
</evidence>